<feature type="domain" description="CENP-V/GFA" evidence="4">
    <location>
        <begin position="13"/>
        <end position="122"/>
    </location>
</feature>
<dbReference type="Pfam" id="PF04828">
    <property type="entry name" value="GFA"/>
    <property type="match status" value="2"/>
</dbReference>
<reference evidence="6" key="2">
    <citation type="journal article" date="2018" name="Nat. Commun.">
        <title>Extreme sensitivity to ultraviolet light in the fungal pathogen causing white-nose syndrome of bats.</title>
        <authorList>
            <person name="Palmer J.M."/>
            <person name="Drees K.P."/>
            <person name="Foster J.T."/>
            <person name="Lindner D.L."/>
        </authorList>
    </citation>
    <scope>NUCLEOTIDE SEQUENCE [LARGE SCALE GENOMIC DNA]</scope>
    <source>
        <strain evidence="6">UAMH 10579</strain>
    </source>
</reference>
<dbReference type="GO" id="GO:0016846">
    <property type="term" value="F:carbon-sulfur lyase activity"/>
    <property type="evidence" value="ECO:0007669"/>
    <property type="project" value="InterPro"/>
</dbReference>
<gene>
    <name evidence="5" type="ORF">VE01_02456</name>
</gene>
<dbReference type="STRING" id="342668.A0A1B8GSY4"/>
<comment type="similarity">
    <text evidence="1">Belongs to the Gfa family.</text>
</comment>
<dbReference type="PROSITE" id="PS51891">
    <property type="entry name" value="CENP_V_GFA"/>
    <property type="match status" value="2"/>
</dbReference>
<dbReference type="GeneID" id="28835842"/>
<reference evidence="5 6" key="1">
    <citation type="submission" date="2016-03" db="EMBL/GenBank/DDBJ databases">
        <title>Comparative genomics of Pseudogymnoascus destructans, the fungus causing white-nose syndrome of bats.</title>
        <authorList>
            <person name="Palmer J.M."/>
            <person name="Drees K.P."/>
            <person name="Foster J.T."/>
            <person name="Lindner D.L."/>
        </authorList>
    </citation>
    <scope>NUCLEOTIDE SEQUENCE [LARGE SCALE GENOMIC DNA]</scope>
    <source>
        <strain evidence="5 6">UAMH 10579</strain>
    </source>
</reference>
<keyword evidence="6" id="KW-1185">Reference proteome</keyword>
<dbReference type="SUPFAM" id="SSF51316">
    <property type="entry name" value="Mss4-like"/>
    <property type="match status" value="2"/>
</dbReference>
<dbReference type="OrthoDB" id="2993351at2759"/>
<evidence type="ECO:0000313" key="5">
    <source>
        <dbReference type="EMBL" id="OBT98943.1"/>
    </source>
</evidence>
<dbReference type="AlphaFoldDB" id="A0A1B8GSY4"/>
<dbReference type="RefSeq" id="XP_018132676.1">
    <property type="nucleotide sequence ID" value="XM_018271965.2"/>
</dbReference>
<accession>A0A1B8GSY4</accession>
<name>A0A1B8GSY4_9PEZI</name>
<dbReference type="EMBL" id="KV460214">
    <property type="protein sequence ID" value="OBT98943.1"/>
    <property type="molecule type" value="Genomic_DNA"/>
</dbReference>
<dbReference type="Gene3D" id="2.170.150.70">
    <property type="match status" value="2"/>
</dbReference>
<dbReference type="PANTHER" id="PTHR28620:SF1">
    <property type="entry name" value="CENP-V_GFA DOMAIN-CONTAINING PROTEIN"/>
    <property type="match status" value="1"/>
</dbReference>
<protein>
    <recommendedName>
        <fullName evidence="4">CENP-V/GFA domain-containing protein</fullName>
    </recommendedName>
</protein>
<dbReference type="Proteomes" id="UP000091956">
    <property type="component" value="Unassembled WGS sequence"/>
</dbReference>
<evidence type="ECO:0000313" key="6">
    <source>
        <dbReference type="Proteomes" id="UP000091956"/>
    </source>
</evidence>
<dbReference type="InterPro" id="IPR011057">
    <property type="entry name" value="Mss4-like_sf"/>
</dbReference>
<organism evidence="5 6">
    <name type="scientific">Pseudogymnoascus verrucosus</name>
    <dbReference type="NCBI Taxonomy" id="342668"/>
    <lineage>
        <taxon>Eukaryota</taxon>
        <taxon>Fungi</taxon>
        <taxon>Dikarya</taxon>
        <taxon>Ascomycota</taxon>
        <taxon>Pezizomycotina</taxon>
        <taxon>Leotiomycetes</taxon>
        <taxon>Thelebolales</taxon>
        <taxon>Thelebolaceae</taxon>
        <taxon>Pseudogymnoascus</taxon>
    </lineage>
</organism>
<keyword evidence="3" id="KW-0862">Zinc</keyword>
<sequence length="284" mass="32458">MSAKVDPADFKTYHGGCHCGAFKFAIRIPELKDIMACNCSICIKNGILGNIWFRDDGPEEFIVEKGDIDALKKYSFERKNAVYRFCGVCGTNVFVKDPEEIGINARSLDDIDVEPLPRKPWDGWKKGTPYAPEFGQQVEWKKPEGKDEEKTEDDLITYHGNCHCGKIRYALRSKDLYDMEVMQCNCSMCGKNSHRHIYPTRTALQVHDPEGAASKYNFLSKDSAQTFCSNCGTFVFVDIEDQSVDLRPLNVRTIDDIDIYKLKYNMYDGRSKPPLYTGERHKLD</sequence>
<keyword evidence="2" id="KW-0479">Metal-binding</keyword>
<dbReference type="GO" id="GO:0046872">
    <property type="term" value="F:metal ion binding"/>
    <property type="evidence" value="ECO:0007669"/>
    <property type="project" value="UniProtKB-KW"/>
</dbReference>
<dbReference type="PANTHER" id="PTHR28620">
    <property type="entry name" value="CENTROMERE PROTEIN V"/>
    <property type="match status" value="1"/>
</dbReference>
<evidence type="ECO:0000256" key="3">
    <source>
        <dbReference type="ARBA" id="ARBA00022833"/>
    </source>
</evidence>
<dbReference type="InterPro" id="IPR052355">
    <property type="entry name" value="CENP-V-like"/>
</dbReference>
<proteinExistence type="inferred from homology"/>
<feature type="domain" description="CENP-V/GFA" evidence="4">
    <location>
        <begin position="158"/>
        <end position="268"/>
    </location>
</feature>
<evidence type="ECO:0000256" key="1">
    <source>
        <dbReference type="ARBA" id="ARBA00005495"/>
    </source>
</evidence>
<evidence type="ECO:0000256" key="2">
    <source>
        <dbReference type="ARBA" id="ARBA00022723"/>
    </source>
</evidence>
<dbReference type="InterPro" id="IPR006913">
    <property type="entry name" value="CENP-V/GFA"/>
</dbReference>
<evidence type="ECO:0000259" key="4">
    <source>
        <dbReference type="PROSITE" id="PS51891"/>
    </source>
</evidence>